<dbReference type="InterPro" id="IPR036465">
    <property type="entry name" value="vWFA_dom_sf"/>
</dbReference>
<keyword evidence="7" id="KW-1185">Reference proteome</keyword>
<dbReference type="STRING" id="318479.A0A0N4U4X4"/>
<dbReference type="EMBL" id="UYYG01001155">
    <property type="protein sequence ID" value="VDN56252.1"/>
    <property type="molecule type" value="Genomic_DNA"/>
</dbReference>
<evidence type="ECO:0000256" key="1">
    <source>
        <dbReference type="ARBA" id="ARBA00009048"/>
    </source>
</evidence>
<evidence type="ECO:0000313" key="7">
    <source>
        <dbReference type="Proteomes" id="UP000274756"/>
    </source>
</evidence>
<evidence type="ECO:0000256" key="2">
    <source>
        <dbReference type="ARBA" id="ARBA00022737"/>
    </source>
</evidence>
<dbReference type="PROSITE" id="PS50234">
    <property type="entry name" value="VWFA"/>
    <property type="match status" value="1"/>
</dbReference>
<evidence type="ECO:0000259" key="4">
    <source>
        <dbReference type="PROSITE" id="PS50234"/>
    </source>
</evidence>
<accession>A0A0N4U4X4</accession>
<organism evidence="6 8">
    <name type="scientific">Dracunculus medinensis</name>
    <name type="common">Guinea worm</name>
    <dbReference type="NCBI Taxonomy" id="318479"/>
    <lineage>
        <taxon>Eukaryota</taxon>
        <taxon>Metazoa</taxon>
        <taxon>Ecdysozoa</taxon>
        <taxon>Nematoda</taxon>
        <taxon>Chromadorea</taxon>
        <taxon>Rhabditida</taxon>
        <taxon>Spirurina</taxon>
        <taxon>Dracunculoidea</taxon>
        <taxon>Dracunculidae</taxon>
        <taxon>Dracunculus</taxon>
    </lineage>
</organism>
<dbReference type="SUPFAM" id="SSF53300">
    <property type="entry name" value="vWA-like"/>
    <property type="match status" value="1"/>
</dbReference>
<dbReference type="PANTHER" id="PTHR10857:SF106">
    <property type="entry name" value="C2 DOMAIN-CONTAINING PROTEIN"/>
    <property type="match status" value="1"/>
</dbReference>
<dbReference type="OrthoDB" id="5855668at2759"/>
<dbReference type="Proteomes" id="UP000274756">
    <property type="component" value="Unassembled WGS sequence"/>
</dbReference>
<dbReference type="AlphaFoldDB" id="A0A0N4U4X4"/>
<feature type="domain" description="VWFA" evidence="4">
    <location>
        <begin position="244"/>
        <end position="446"/>
    </location>
</feature>
<comment type="similarity">
    <text evidence="1">Belongs to the copine family.</text>
</comment>
<dbReference type="InterPro" id="IPR000008">
    <property type="entry name" value="C2_dom"/>
</dbReference>
<dbReference type="SMART" id="SM00239">
    <property type="entry name" value="C2"/>
    <property type="match status" value="1"/>
</dbReference>
<sequence length="494" mass="56992">MNRLSCQVLLTLSASQHVLNLMRLSIRDLRDVDTYSYSDPFCVVINNCLNPDWATKIFITYYFEEQQRLLFEVFDKGPGKEKTHIGSATLLLHEIITAKHNRKTAKLYDDGKHYGNIIVSAEEQSDGRQESVYFVCSATKLDRKDFLGKCDPFLKISRINRDNTEFVIECYDWDKDGNHDLVGCCSTTVNRLINKIDVTLPLINEKKTRKSKKYVDSGQLHFHKVYCWMDYSFLDFIYGGTELNFTVAIDFTKSNLPSENLSSLHYTDKAKISQYEIAIQAIAEICQYYNKSHIFHAYGFGAKLPHYEHVQYNFPLNTITNNAQCYGIEELMEAYRIALKTVEFSGPSDFAPTIRHAARQAASYPPDGTLYSILLIITDGAISDMTRTKEEIIKASSLPLSIIIVGIGYDTFDEMKVLDSDNQILNSNGKYAKRDIVQFVQLRHFLPPHRCLTEEDLMDAKDRLAKEVLHEVINYFLNHFRNILIYYINKYINF</sequence>
<keyword evidence="2" id="KW-0677">Repeat</keyword>
<dbReference type="GO" id="GO:0005886">
    <property type="term" value="C:plasma membrane"/>
    <property type="evidence" value="ECO:0007669"/>
    <property type="project" value="TreeGrafter"/>
</dbReference>
<dbReference type="Pfam" id="PF00168">
    <property type="entry name" value="C2"/>
    <property type="match status" value="2"/>
</dbReference>
<dbReference type="InterPro" id="IPR002035">
    <property type="entry name" value="VWF_A"/>
</dbReference>
<dbReference type="SUPFAM" id="SSF49562">
    <property type="entry name" value="C2 domain (Calcium/lipid-binding domain, CaLB)"/>
    <property type="match status" value="2"/>
</dbReference>
<dbReference type="PANTHER" id="PTHR10857">
    <property type="entry name" value="COPINE"/>
    <property type="match status" value="1"/>
</dbReference>
<dbReference type="InterPro" id="IPR037768">
    <property type="entry name" value="C2B_Copine"/>
</dbReference>
<reference evidence="8" key="1">
    <citation type="submission" date="2017-02" db="UniProtKB">
        <authorList>
            <consortium name="WormBaseParasite"/>
        </authorList>
    </citation>
    <scope>IDENTIFICATION</scope>
</reference>
<dbReference type="WBParaSite" id="DME_0000186501-mRNA-1">
    <property type="protein sequence ID" value="DME_0000186501-mRNA-1"/>
    <property type="gene ID" value="DME_0000186501"/>
</dbReference>
<dbReference type="Proteomes" id="UP000038040">
    <property type="component" value="Unplaced"/>
</dbReference>
<evidence type="ECO:0000313" key="5">
    <source>
        <dbReference type="EMBL" id="VDN56252.1"/>
    </source>
</evidence>
<dbReference type="InterPro" id="IPR045052">
    <property type="entry name" value="Copine"/>
</dbReference>
<dbReference type="Pfam" id="PF07002">
    <property type="entry name" value="Copine"/>
    <property type="match status" value="1"/>
</dbReference>
<dbReference type="CDD" id="cd04047">
    <property type="entry name" value="C2B_Copine"/>
    <property type="match status" value="1"/>
</dbReference>
<proteinExistence type="inferred from homology"/>
<name>A0A0N4U4X4_DRAME</name>
<dbReference type="SMART" id="SM00327">
    <property type="entry name" value="VWA"/>
    <property type="match status" value="1"/>
</dbReference>
<feature type="domain" description="C2" evidence="3">
    <location>
        <begin position="1"/>
        <end position="105"/>
    </location>
</feature>
<gene>
    <name evidence="5" type="ORF">DME_LOCUS6225</name>
</gene>
<evidence type="ECO:0000313" key="8">
    <source>
        <dbReference type="WBParaSite" id="DME_0000186501-mRNA-1"/>
    </source>
</evidence>
<dbReference type="GO" id="GO:0071277">
    <property type="term" value="P:cellular response to calcium ion"/>
    <property type="evidence" value="ECO:0007669"/>
    <property type="project" value="TreeGrafter"/>
</dbReference>
<dbReference type="InterPro" id="IPR035892">
    <property type="entry name" value="C2_domain_sf"/>
</dbReference>
<dbReference type="PROSITE" id="PS50004">
    <property type="entry name" value="C2"/>
    <property type="match status" value="1"/>
</dbReference>
<dbReference type="InterPro" id="IPR010734">
    <property type="entry name" value="Copine_C"/>
</dbReference>
<evidence type="ECO:0000259" key="3">
    <source>
        <dbReference type="PROSITE" id="PS50004"/>
    </source>
</evidence>
<dbReference type="GO" id="GO:0005544">
    <property type="term" value="F:calcium-dependent phospholipid binding"/>
    <property type="evidence" value="ECO:0007669"/>
    <property type="project" value="InterPro"/>
</dbReference>
<evidence type="ECO:0000313" key="6">
    <source>
        <dbReference type="Proteomes" id="UP000038040"/>
    </source>
</evidence>
<dbReference type="Gene3D" id="2.60.40.150">
    <property type="entry name" value="C2 domain"/>
    <property type="match status" value="2"/>
</dbReference>
<protein>
    <submittedName>
        <fullName evidence="8">VWFA domain-containing protein</fullName>
    </submittedName>
</protein>
<reference evidence="5 7" key="2">
    <citation type="submission" date="2018-11" db="EMBL/GenBank/DDBJ databases">
        <authorList>
            <consortium name="Pathogen Informatics"/>
        </authorList>
    </citation>
    <scope>NUCLEOTIDE SEQUENCE [LARGE SCALE GENOMIC DNA]</scope>
</reference>